<dbReference type="InterPro" id="IPR002885">
    <property type="entry name" value="PPR_rpt"/>
</dbReference>
<dbReference type="Proteomes" id="UP000184188">
    <property type="component" value="Unassembled WGS sequence"/>
</dbReference>
<keyword evidence="6" id="KW-1185">Reference proteome</keyword>
<dbReference type="GO" id="GO:0005739">
    <property type="term" value="C:mitochondrion"/>
    <property type="evidence" value="ECO:0007669"/>
    <property type="project" value="UniProtKB-SubCell"/>
</dbReference>
<feature type="compositionally biased region" description="Basic and acidic residues" evidence="4">
    <location>
        <begin position="68"/>
        <end position="82"/>
    </location>
</feature>
<dbReference type="STRING" id="1073090.A0A1L9SV63"/>
<evidence type="ECO:0008006" key="7">
    <source>
        <dbReference type="Google" id="ProtNLM"/>
    </source>
</evidence>
<dbReference type="AlphaFoldDB" id="A0A1L9SV63"/>
<evidence type="ECO:0000313" key="6">
    <source>
        <dbReference type="Proteomes" id="UP000184188"/>
    </source>
</evidence>
<evidence type="ECO:0000256" key="2">
    <source>
        <dbReference type="ARBA" id="ARBA00022946"/>
    </source>
</evidence>
<dbReference type="EMBL" id="KV878336">
    <property type="protein sequence ID" value="OJJ51001.1"/>
    <property type="molecule type" value="Genomic_DNA"/>
</dbReference>
<dbReference type="OrthoDB" id="185373at2759"/>
<gene>
    <name evidence="5" type="ORF">ASPZODRAFT_306030</name>
</gene>
<feature type="region of interest" description="Disordered" evidence="4">
    <location>
        <begin position="46"/>
        <end position="82"/>
    </location>
</feature>
<dbReference type="GeneID" id="34614668"/>
<dbReference type="InterPro" id="IPR011990">
    <property type="entry name" value="TPR-like_helical_dom_sf"/>
</dbReference>
<dbReference type="Pfam" id="PF13812">
    <property type="entry name" value="PPR_3"/>
    <property type="match status" value="1"/>
</dbReference>
<sequence>MRGFLLAGEGRRSPLACVRRRGSSDSGCSARGWPATRPLGAFLKSQYAPSVPTGSPQLSSPSVLEGGGGKEEQQETEKEKENDAGLKARFFYKIIRGGQPDQIIHTLADPRYAELVGSLSQVAFVEVLHLLSPTYFIDPYREIHRPLHPTAVQVKNCRSLESIFDEFATKLANIVLARRRAGHVLGLAEYTHLLDCARSMGDADMAEVVWQDMQEDGVLPDIRCYNLHMEAKVWDTSYTGREKYRLRMTPYAFRKRRVVFEEANGWQGYGTATRSVRRDVMGLFNQMTMSGNEPDETTFATVILASGRVGHVAGVKSVLRHVWNIDMDTLAEDKGTTSQPPVTPYDRTSPLHPTGRLLFAVAHAFGTNNDISAALQTIGFISRAYNITVPDAVWLELFERAWVLSRPRFGPDAARNAKGQVSSEFLTAVYQTMTADPYNVRPTIEVYHALAKTAWDQSRLAEFQGYMDLAYEAFRETRQQRKTARTILERYLNTLAESSSEALGGLREFADAVNTYHLLRLRTVQHELTIERLARLLLIHDRWMGRDNVAWEHQLLPRLLETWRDFLPESVTYATRGGVVKFRGRTFWGDANIRAHRMVPIKRVVEDAGPQEERYLDDAYVWARYRERMPTLFNREPFNRVTERVTEGVTERFEPESTDGLVPLLA</sequence>
<dbReference type="RefSeq" id="XP_022585511.1">
    <property type="nucleotide sequence ID" value="XM_022728204.1"/>
</dbReference>
<reference evidence="6" key="1">
    <citation type="journal article" date="2017" name="Genome Biol.">
        <title>Comparative genomics reveals high biological diversity and specific adaptations in the industrially and medically important fungal genus Aspergillus.</title>
        <authorList>
            <person name="de Vries R.P."/>
            <person name="Riley R."/>
            <person name="Wiebenga A."/>
            <person name="Aguilar-Osorio G."/>
            <person name="Amillis S."/>
            <person name="Uchima C.A."/>
            <person name="Anderluh G."/>
            <person name="Asadollahi M."/>
            <person name="Askin M."/>
            <person name="Barry K."/>
            <person name="Battaglia E."/>
            <person name="Bayram O."/>
            <person name="Benocci T."/>
            <person name="Braus-Stromeyer S.A."/>
            <person name="Caldana C."/>
            <person name="Canovas D."/>
            <person name="Cerqueira G.C."/>
            <person name="Chen F."/>
            <person name="Chen W."/>
            <person name="Choi C."/>
            <person name="Clum A."/>
            <person name="Dos Santos R.A."/>
            <person name="Damasio A.R."/>
            <person name="Diallinas G."/>
            <person name="Emri T."/>
            <person name="Fekete E."/>
            <person name="Flipphi M."/>
            <person name="Freyberg S."/>
            <person name="Gallo A."/>
            <person name="Gournas C."/>
            <person name="Habgood R."/>
            <person name="Hainaut M."/>
            <person name="Harispe M.L."/>
            <person name="Henrissat B."/>
            <person name="Hilden K.S."/>
            <person name="Hope R."/>
            <person name="Hossain A."/>
            <person name="Karabika E."/>
            <person name="Karaffa L."/>
            <person name="Karanyi Z."/>
            <person name="Krasevec N."/>
            <person name="Kuo A."/>
            <person name="Kusch H."/>
            <person name="LaButti K."/>
            <person name="Lagendijk E.L."/>
            <person name="Lapidus A."/>
            <person name="Levasseur A."/>
            <person name="Lindquist E."/>
            <person name="Lipzen A."/>
            <person name="Logrieco A.F."/>
            <person name="MacCabe A."/>
            <person name="Maekelae M.R."/>
            <person name="Malavazi I."/>
            <person name="Melin P."/>
            <person name="Meyer V."/>
            <person name="Mielnichuk N."/>
            <person name="Miskei M."/>
            <person name="Molnar A.P."/>
            <person name="Mule G."/>
            <person name="Ngan C.Y."/>
            <person name="Orejas M."/>
            <person name="Orosz E."/>
            <person name="Ouedraogo J.P."/>
            <person name="Overkamp K.M."/>
            <person name="Park H.-S."/>
            <person name="Perrone G."/>
            <person name="Piumi F."/>
            <person name="Punt P.J."/>
            <person name="Ram A.F."/>
            <person name="Ramon A."/>
            <person name="Rauscher S."/>
            <person name="Record E."/>
            <person name="Riano-Pachon D.M."/>
            <person name="Robert V."/>
            <person name="Roehrig J."/>
            <person name="Ruller R."/>
            <person name="Salamov A."/>
            <person name="Salih N.S."/>
            <person name="Samson R.A."/>
            <person name="Sandor E."/>
            <person name="Sanguinetti M."/>
            <person name="Schuetze T."/>
            <person name="Sepcic K."/>
            <person name="Shelest E."/>
            <person name="Sherlock G."/>
            <person name="Sophianopoulou V."/>
            <person name="Squina F.M."/>
            <person name="Sun H."/>
            <person name="Susca A."/>
            <person name="Todd R.B."/>
            <person name="Tsang A."/>
            <person name="Unkles S.E."/>
            <person name="van de Wiele N."/>
            <person name="van Rossen-Uffink D."/>
            <person name="Oliveira J.V."/>
            <person name="Vesth T.C."/>
            <person name="Visser J."/>
            <person name="Yu J.-H."/>
            <person name="Zhou M."/>
            <person name="Andersen M.R."/>
            <person name="Archer D.B."/>
            <person name="Baker S.E."/>
            <person name="Benoit I."/>
            <person name="Brakhage A.A."/>
            <person name="Braus G.H."/>
            <person name="Fischer R."/>
            <person name="Frisvad J.C."/>
            <person name="Goldman G.H."/>
            <person name="Houbraken J."/>
            <person name="Oakley B."/>
            <person name="Pocsi I."/>
            <person name="Scazzocchio C."/>
            <person name="Seiboth B."/>
            <person name="vanKuyk P.A."/>
            <person name="Wortman J."/>
            <person name="Dyer P.S."/>
            <person name="Grigoriev I.V."/>
        </authorList>
    </citation>
    <scope>NUCLEOTIDE SEQUENCE [LARGE SCALE GENOMIC DNA]</scope>
    <source>
        <strain evidence="6">CBS 506.65</strain>
    </source>
</reference>
<protein>
    <recommendedName>
        <fullName evidence="7">Mitochondrial ATPase expression-domain-containing protein</fullName>
    </recommendedName>
</protein>
<evidence type="ECO:0000256" key="1">
    <source>
        <dbReference type="ARBA" id="ARBA00004173"/>
    </source>
</evidence>
<comment type="subcellular location">
    <subcellularLocation>
        <location evidence="1">Mitochondrion</location>
    </subcellularLocation>
</comment>
<keyword evidence="3" id="KW-0496">Mitochondrion</keyword>
<evidence type="ECO:0000256" key="3">
    <source>
        <dbReference type="ARBA" id="ARBA00023128"/>
    </source>
</evidence>
<feature type="compositionally biased region" description="Polar residues" evidence="4">
    <location>
        <begin position="52"/>
        <end position="62"/>
    </location>
</feature>
<evidence type="ECO:0000313" key="5">
    <source>
        <dbReference type="EMBL" id="OJJ51001.1"/>
    </source>
</evidence>
<keyword evidence="2" id="KW-0809">Transit peptide</keyword>
<dbReference type="Pfam" id="PF12921">
    <property type="entry name" value="ATP13"/>
    <property type="match status" value="1"/>
</dbReference>
<organism evidence="5 6">
    <name type="scientific">Penicilliopsis zonata CBS 506.65</name>
    <dbReference type="NCBI Taxonomy" id="1073090"/>
    <lineage>
        <taxon>Eukaryota</taxon>
        <taxon>Fungi</taxon>
        <taxon>Dikarya</taxon>
        <taxon>Ascomycota</taxon>
        <taxon>Pezizomycotina</taxon>
        <taxon>Eurotiomycetes</taxon>
        <taxon>Eurotiomycetidae</taxon>
        <taxon>Eurotiales</taxon>
        <taxon>Aspergillaceae</taxon>
        <taxon>Penicilliopsis</taxon>
    </lineage>
</organism>
<accession>A0A1L9SV63</accession>
<dbReference type="Gene3D" id="1.25.40.10">
    <property type="entry name" value="Tetratricopeptide repeat domain"/>
    <property type="match status" value="1"/>
</dbReference>
<dbReference type="NCBIfam" id="TIGR00756">
    <property type="entry name" value="PPR"/>
    <property type="match status" value="1"/>
</dbReference>
<dbReference type="VEuPathDB" id="FungiDB:ASPZODRAFT_306030"/>
<name>A0A1L9SV63_9EURO</name>
<dbReference type="InterPro" id="IPR024319">
    <property type="entry name" value="ATPase_expression_mit"/>
</dbReference>
<proteinExistence type="predicted"/>
<evidence type="ECO:0000256" key="4">
    <source>
        <dbReference type="SAM" id="MobiDB-lite"/>
    </source>
</evidence>